<feature type="domain" description="Rhodanese" evidence="1">
    <location>
        <begin position="4"/>
        <end position="88"/>
    </location>
</feature>
<evidence type="ECO:0000313" key="2">
    <source>
        <dbReference type="EMBL" id="TCZ73336.1"/>
    </source>
</evidence>
<sequence length="92" mass="10381">MNLNLEDAVIVDVRTPDEYRQQHIPNAVNIPLDQLAVRFADIRSWGKPVVFYCRVGNRSGMAVSMLKQQGFADVYNGGGLEEMKRALSNTRK</sequence>
<dbReference type="OrthoDB" id="9808735at2"/>
<accession>A0A4R4E1M9</accession>
<dbReference type="PANTHER" id="PTHR43031">
    <property type="entry name" value="FAD-DEPENDENT OXIDOREDUCTASE"/>
    <property type="match status" value="1"/>
</dbReference>
<evidence type="ECO:0000259" key="1">
    <source>
        <dbReference type="PROSITE" id="PS50206"/>
    </source>
</evidence>
<gene>
    <name evidence="2" type="ORF">E0486_06595</name>
</gene>
<dbReference type="InterPro" id="IPR050229">
    <property type="entry name" value="GlpE_sulfurtransferase"/>
</dbReference>
<dbReference type="PANTHER" id="PTHR43031:SF1">
    <property type="entry name" value="PYRIDINE NUCLEOTIDE-DISULPHIDE OXIDOREDUCTASE"/>
    <property type="match status" value="1"/>
</dbReference>
<dbReference type="AlphaFoldDB" id="A0A4R4E1M9"/>
<dbReference type="Pfam" id="PF00581">
    <property type="entry name" value="Rhodanese"/>
    <property type="match status" value="1"/>
</dbReference>
<dbReference type="EMBL" id="SKFH01000007">
    <property type="protein sequence ID" value="TCZ73336.1"/>
    <property type="molecule type" value="Genomic_DNA"/>
</dbReference>
<proteinExistence type="predicted"/>
<evidence type="ECO:0000313" key="3">
    <source>
        <dbReference type="Proteomes" id="UP000295164"/>
    </source>
</evidence>
<dbReference type="InterPro" id="IPR036873">
    <property type="entry name" value="Rhodanese-like_dom_sf"/>
</dbReference>
<keyword evidence="3" id="KW-1185">Reference proteome</keyword>
<dbReference type="InterPro" id="IPR001763">
    <property type="entry name" value="Rhodanese-like_dom"/>
</dbReference>
<dbReference type="SUPFAM" id="SSF52821">
    <property type="entry name" value="Rhodanese/Cell cycle control phosphatase"/>
    <property type="match status" value="1"/>
</dbReference>
<organism evidence="2 3">
    <name type="scientific">Flaviaesturariibacter aridisoli</name>
    <dbReference type="NCBI Taxonomy" id="2545761"/>
    <lineage>
        <taxon>Bacteria</taxon>
        <taxon>Pseudomonadati</taxon>
        <taxon>Bacteroidota</taxon>
        <taxon>Chitinophagia</taxon>
        <taxon>Chitinophagales</taxon>
        <taxon>Chitinophagaceae</taxon>
        <taxon>Flaviaestuariibacter</taxon>
    </lineage>
</organism>
<dbReference type="RefSeq" id="WP_131851355.1">
    <property type="nucleotide sequence ID" value="NZ_SKFH01000007.1"/>
</dbReference>
<reference evidence="2 3" key="1">
    <citation type="submission" date="2019-03" db="EMBL/GenBank/DDBJ databases">
        <authorList>
            <person name="Kim M.K.M."/>
        </authorList>
    </citation>
    <scope>NUCLEOTIDE SEQUENCE [LARGE SCALE GENOMIC DNA]</scope>
    <source>
        <strain evidence="2 3">17J68-15</strain>
    </source>
</reference>
<dbReference type="Gene3D" id="3.40.250.10">
    <property type="entry name" value="Rhodanese-like domain"/>
    <property type="match status" value="1"/>
</dbReference>
<dbReference type="PROSITE" id="PS50206">
    <property type="entry name" value="RHODANESE_3"/>
    <property type="match status" value="1"/>
</dbReference>
<dbReference type="CDD" id="cd00158">
    <property type="entry name" value="RHOD"/>
    <property type="match status" value="1"/>
</dbReference>
<dbReference type="Proteomes" id="UP000295164">
    <property type="component" value="Unassembled WGS sequence"/>
</dbReference>
<dbReference type="SMART" id="SM00450">
    <property type="entry name" value="RHOD"/>
    <property type="match status" value="1"/>
</dbReference>
<comment type="caution">
    <text evidence="2">The sequence shown here is derived from an EMBL/GenBank/DDBJ whole genome shotgun (WGS) entry which is preliminary data.</text>
</comment>
<protein>
    <submittedName>
        <fullName evidence="2">Rhodanese-like domain-containing protein</fullName>
    </submittedName>
</protein>
<name>A0A4R4E1M9_9BACT</name>